<evidence type="ECO:0000256" key="1">
    <source>
        <dbReference type="SAM" id="MobiDB-lite"/>
    </source>
</evidence>
<keyword evidence="3" id="KW-1185">Reference proteome</keyword>
<proteinExistence type="predicted"/>
<reference evidence="2 3" key="1">
    <citation type="submission" date="2024-09" db="EMBL/GenBank/DDBJ databases">
        <authorList>
            <person name="Sun Q."/>
            <person name="Mori K."/>
        </authorList>
    </citation>
    <scope>NUCLEOTIDE SEQUENCE [LARGE SCALE GENOMIC DNA]</scope>
    <source>
        <strain evidence="2 3">CCM 7609</strain>
    </source>
</reference>
<comment type="caution">
    <text evidence="2">The sequence shown here is derived from an EMBL/GenBank/DDBJ whole genome shotgun (WGS) entry which is preliminary data.</text>
</comment>
<feature type="compositionally biased region" description="Low complexity" evidence="1">
    <location>
        <begin position="84"/>
        <end position="108"/>
    </location>
</feature>
<dbReference type="Proteomes" id="UP001589575">
    <property type="component" value="Unassembled WGS sequence"/>
</dbReference>
<accession>A0ABV5FVC3</accession>
<protein>
    <submittedName>
        <fullName evidence="2">Uncharacterized protein</fullName>
    </submittedName>
</protein>
<name>A0ABV5FVC3_9MICC</name>
<sequence>MVSSITGACTTAPKVAESSEDSPLKVSMNTSPNERVPNTETPAPHRKAKTSQPRGSGSHRSTHRRAATTIPRGTSASSPTTKSVSVPRTPTRNRTTRAPTAAAVTSRAMPQALERRLRRAIWCAGG</sequence>
<gene>
    <name evidence="2" type="ORF">ACFFX0_05310</name>
</gene>
<evidence type="ECO:0000313" key="2">
    <source>
        <dbReference type="EMBL" id="MFB9070640.1"/>
    </source>
</evidence>
<dbReference type="EMBL" id="JBHMFI010000001">
    <property type="protein sequence ID" value="MFB9070640.1"/>
    <property type="molecule type" value="Genomic_DNA"/>
</dbReference>
<organism evidence="2 3">
    <name type="scientific">Citricoccus parietis</name>
    <dbReference type="NCBI Taxonomy" id="592307"/>
    <lineage>
        <taxon>Bacteria</taxon>
        <taxon>Bacillati</taxon>
        <taxon>Actinomycetota</taxon>
        <taxon>Actinomycetes</taxon>
        <taxon>Micrococcales</taxon>
        <taxon>Micrococcaceae</taxon>
        <taxon>Citricoccus</taxon>
    </lineage>
</organism>
<evidence type="ECO:0000313" key="3">
    <source>
        <dbReference type="Proteomes" id="UP001589575"/>
    </source>
</evidence>
<feature type="region of interest" description="Disordered" evidence="1">
    <location>
        <begin position="1"/>
        <end position="110"/>
    </location>
</feature>
<feature type="compositionally biased region" description="Polar residues" evidence="1">
    <location>
        <begin position="71"/>
        <end position="83"/>
    </location>
</feature>
<feature type="compositionally biased region" description="Polar residues" evidence="1">
    <location>
        <begin position="27"/>
        <end position="41"/>
    </location>
</feature>